<dbReference type="PANTHER" id="PTHR21325">
    <property type="entry name" value="PHOSPHOLIPASE B, PLB1"/>
    <property type="match status" value="1"/>
</dbReference>
<evidence type="ECO:0000256" key="8">
    <source>
        <dbReference type="ARBA" id="ARBA00022801"/>
    </source>
</evidence>
<evidence type="ECO:0000256" key="20">
    <source>
        <dbReference type="ARBA" id="ARBA00045916"/>
    </source>
</evidence>
<keyword evidence="12" id="KW-0325">Glycoprotein</keyword>
<sequence length="427" mass="49051">MGETSLRQVSFLLLLLMLLMGLMIGPVTSQRTSLDEALRNVYRPLRLLGLAFTGRSGDDEANVQRVRNAGKTQKSNPRTRALLEFCDAENGPGRRSDERPTSVHRLRPGDIDIIGAMGDSLTAGNGVFATNLGHVTVENRGVVWSIGGQDNWRKYLTLPNILKEFNPNLYGYSLKDGLSTERSSRFNVAELAAMSRDMPYMAKVLVKRMQRDPNVNMTHDWKLITMFIGNNDFCTDICYYPQPELTVTWHKQNMLKTYRYLRDNVPRLLLNVVPAPNLRFLTKLSGLPSICQRTLSFECPCLIGKAKQHLDYYEPIMKRWIAQDYEIVNRTEFNTETFTINVQPFSQFDDFPRTRSGKTDTRFFSEDCFHLSQRGHASAANAIWNNMLEMPDKKSGFNSHLFEKFNCPTEERPFFLTRENIRDDFVI</sequence>
<comment type="catalytic activity">
    <reaction evidence="41">
        <text>1,3-di-(9Z-octadecenoyl)-glycerol + H2O = 1-(9Z-octadecenoyl)-glycerol + (9Z)-octadecenoate + H(+)</text>
        <dbReference type="Rhea" id="RHEA:39939"/>
        <dbReference type="ChEBI" id="CHEBI:15377"/>
        <dbReference type="ChEBI" id="CHEBI:15378"/>
        <dbReference type="ChEBI" id="CHEBI:30823"/>
        <dbReference type="ChEBI" id="CHEBI:75342"/>
        <dbReference type="ChEBI" id="CHEBI:75735"/>
    </reaction>
    <physiologicalReaction direction="left-to-right" evidence="41">
        <dbReference type="Rhea" id="RHEA:39940"/>
    </physiologicalReaction>
</comment>
<evidence type="ECO:0000256" key="1">
    <source>
        <dbReference type="ARBA" id="ARBA00004247"/>
    </source>
</evidence>
<dbReference type="SUPFAM" id="SSF52266">
    <property type="entry name" value="SGNH hydrolase"/>
    <property type="match status" value="1"/>
</dbReference>
<evidence type="ECO:0000256" key="36">
    <source>
        <dbReference type="ARBA" id="ARBA00048699"/>
    </source>
</evidence>
<comment type="catalytic activity">
    <reaction evidence="37">
        <text>1,3-dihexadecanoyl-2-(9Z-octadecenoyl)glycerol + H2O = 1,3-dihexadecanoylglycerol + (9Z)-octadecenoate + H(+)</text>
        <dbReference type="Rhea" id="RHEA:40983"/>
        <dbReference type="ChEBI" id="CHEBI:15377"/>
        <dbReference type="ChEBI" id="CHEBI:15378"/>
        <dbReference type="ChEBI" id="CHEBI:30823"/>
        <dbReference type="ChEBI" id="CHEBI:75688"/>
        <dbReference type="ChEBI" id="CHEBI:77619"/>
    </reaction>
    <physiologicalReaction direction="left-to-right" evidence="37">
        <dbReference type="Rhea" id="RHEA:40984"/>
    </physiologicalReaction>
</comment>
<evidence type="ECO:0000256" key="37">
    <source>
        <dbReference type="ARBA" id="ARBA00048869"/>
    </source>
</evidence>
<dbReference type="Pfam" id="PF00657">
    <property type="entry name" value="Lipase_GDSL"/>
    <property type="match status" value="1"/>
</dbReference>
<dbReference type="InParanoid" id="B4IYS7"/>
<comment type="catalytic activity">
    <reaction evidence="30">
        <text>1-hexadecanoyl-2-(9Z,12Z-octadecadienoyl)-sn-glycero-3-phosphocholine + H2O = 2-(9Z,12Z-octadecadienoyl)-sn-glycero-3-phosphocholine + hexadecanoate + H(+)</text>
        <dbReference type="Rhea" id="RHEA:40971"/>
        <dbReference type="ChEBI" id="CHEBI:7896"/>
        <dbReference type="ChEBI" id="CHEBI:15377"/>
        <dbReference type="ChEBI" id="CHEBI:15378"/>
        <dbReference type="ChEBI" id="CHEBI:73002"/>
        <dbReference type="ChEBI" id="CHEBI:76084"/>
    </reaction>
    <physiologicalReaction direction="left-to-right" evidence="30">
        <dbReference type="Rhea" id="RHEA:40972"/>
    </physiologicalReaction>
</comment>
<evidence type="ECO:0000256" key="22">
    <source>
        <dbReference type="ARBA" id="ARBA00047363"/>
    </source>
</evidence>
<comment type="similarity">
    <text evidence="2">Belongs to the 'GDSL' lipolytic enzyme family. Phospholipase B1 subfamily.</text>
</comment>
<keyword evidence="6 43" id="KW-0732">Signal</keyword>
<evidence type="ECO:0000256" key="42">
    <source>
        <dbReference type="ARBA" id="ARBA00049461"/>
    </source>
</evidence>
<evidence type="ECO:0000256" key="11">
    <source>
        <dbReference type="ARBA" id="ARBA00023136"/>
    </source>
</evidence>
<evidence type="ECO:0000256" key="23">
    <source>
        <dbReference type="ARBA" id="ARBA00047438"/>
    </source>
</evidence>
<proteinExistence type="inferred from homology"/>
<evidence type="ECO:0000256" key="17">
    <source>
        <dbReference type="ARBA" id="ARBA00031182"/>
    </source>
</evidence>
<protein>
    <recommendedName>
        <fullName evidence="3">Phospholipase B1, membrane-associated</fullName>
    </recommendedName>
    <alternativeName>
        <fullName evidence="16">Lysophospholipase</fullName>
    </alternativeName>
    <alternativeName>
        <fullName evidence="17">Phospholipase A2</fullName>
    </alternativeName>
    <alternativeName>
        <fullName evidence="19">Phospholipase B/lipase</fullName>
    </alternativeName>
    <alternativeName>
        <fullName evidence="18">Triacylglycerol lipase</fullName>
    </alternativeName>
</protein>
<keyword evidence="11" id="KW-0472">Membrane</keyword>
<dbReference type="Gene3D" id="3.40.50.1110">
    <property type="entry name" value="SGNH hydrolase"/>
    <property type="match status" value="1"/>
</dbReference>
<evidence type="ECO:0000256" key="40">
    <source>
        <dbReference type="ARBA" id="ARBA00049363"/>
    </source>
</evidence>
<comment type="catalytic activity">
    <reaction evidence="36">
        <text>1-hexadecanoyl-2-(9Z-octadecenoyl)-sn-glycero-3-phosphocholine + H2O = 1-hexadecanoyl-sn-glycero-3-phosphocholine + (9Z)-octadecenoate + H(+)</text>
        <dbReference type="Rhea" id="RHEA:38779"/>
        <dbReference type="ChEBI" id="CHEBI:15377"/>
        <dbReference type="ChEBI" id="CHEBI:15378"/>
        <dbReference type="ChEBI" id="CHEBI:30823"/>
        <dbReference type="ChEBI" id="CHEBI:72998"/>
        <dbReference type="ChEBI" id="CHEBI:73001"/>
    </reaction>
    <physiologicalReaction direction="left-to-right" evidence="36">
        <dbReference type="Rhea" id="RHEA:38780"/>
    </physiologicalReaction>
</comment>
<evidence type="ECO:0000256" key="13">
    <source>
        <dbReference type="ARBA" id="ARBA00023369"/>
    </source>
</evidence>
<evidence type="ECO:0000256" key="26">
    <source>
        <dbReference type="ARBA" id="ARBA00048015"/>
    </source>
</evidence>
<dbReference type="GO" id="GO:0004623">
    <property type="term" value="F:phospholipase A2 activity"/>
    <property type="evidence" value="ECO:0007669"/>
    <property type="project" value="UniProtKB-EC"/>
</dbReference>
<keyword evidence="8" id="KW-0378">Hydrolase</keyword>
<keyword evidence="45" id="KW-1185">Reference proteome</keyword>
<evidence type="ECO:0000256" key="12">
    <source>
        <dbReference type="ARBA" id="ARBA00023180"/>
    </source>
</evidence>
<dbReference type="PhylomeDB" id="B4IYS7"/>
<evidence type="ECO:0000256" key="39">
    <source>
        <dbReference type="ARBA" id="ARBA00048939"/>
    </source>
</evidence>
<comment type="catalytic activity">
    <reaction evidence="32">
        <text>1,2,3-tri-(9Z-octadecenoyl)-glycerol + H2O = di-(9Z)-octadecenoylglycerol + (9Z)-octadecenoate + H(+)</text>
        <dbReference type="Rhea" id="RHEA:38575"/>
        <dbReference type="ChEBI" id="CHEBI:15377"/>
        <dbReference type="ChEBI" id="CHEBI:15378"/>
        <dbReference type="ChEBI" id="CHEBI:30823"/>
        <dbReference type="ChEBI" id="CHEBI:53753"/>
        <dbReference type="ChEBI" id="CHEBI:75945"/>
    </reaction>
    <physiologicalReaction direction="left-to-right" evidence="32">
        <dbReference type="Rhea" id="RHEA:38576"/>
    </physiologicalReaction>
</comment>
<dbReference type="InterPro" id="IPR035547">
    <property type="entry name" value="Phospholipase_B"/>
</dbReference>
<comment type="catalytic activity">
    <reaction evidence="29">
        <text>1,2-dihexadecanoyl-sn-glycero-3-phosphocholine + H2O = 1-hexadecanoyl-sn-glycero-3-phosphocholine + hexadecanoate + H(+)</text>
        <dbReference type="Rhea" id="RHEA:41223"/>
        <dbReference type="ChEBI" id="CHEBI:7896"/>
        <dbReference type="ChEBI" id="CHEBI:15377"/>
        <dbReference type="ChEBI" id="CHEBI:15378"/>
        <dbReference type="ChEBI" id="CHEBI:72998"/>
        <dbReference type="ChEBI" id="CHEBI:72999"/>
    </reaction>
    <physiologicalReaction direction="left-to-right" evidence="29">
        <dbReference type="Rhea" id="RHEA:41224"/>
    </physiologicalReaction>
</comment>
<evidence type="ECO:0000256" key="24">
    <source>
        <dbReference type="ARBA" id="ARBA00047459"/>
    </source>
</evidence>
<keyword evidence="9" id="KW-1133">Transmembrane helix</keyword>
<comment type="catalytic activity">
    <reaction evidence="22">
        <text>1,3-dihexadecanoyl-2-(9Z-octadecenoyl)glycerol + H2O = 1-hexadecanoyl-2-(9Z-octadecenoyl)-glycerol + hexadecanoate + H(+)</text>
        <dbReference type="Rhea" id="RHEA:40979"/>
        <dbReference type="ChEBI" id="CHEBI:7896"/>
        <dbReference type="ChEBI" id="CHEBI:15377"/>
        <dbReference type="ChEBI" id="CHEBI:15378"/>
        <dbReference type="ChEBI" id="CHEBI:75585"/>
        <dbReference type="ChEBI" id="CHEBI:75688"/>
    </reaction>
    <physiologicalReaction direction="left-to-right" evidence="22">
        <dbReference type="Rhea" id="RHEA:40980"/>
    </physiologicalReaction>
</comment>
<evidence type="ECO:0000256" key="34">
    <source>
        <dbReference type="ARBA" id="ARBA00048613"/>
    </source>
</evidence>
<dbReference type="FunFam" id="3.40.50.1110:FF:000005">
    <property type="entry name" value="Phospholipase B1"/>
    <property type="match status" value="1"/>
</dbReference>
<comment type="catalytic activity">
    <reaction evidence="42">
        <text>2-(9Z-octadecenoyl)-glycerol + H2O = glycerol + (9Z)-octadecenoate + H(+)</text>
        <dbReference type="Rhea" id="RHEA:38491"/>
        <dbReference type="ChEBI" id="CHEBI:15377"/>
        <dbReference type="ChEBI" id="CHEBI:15378"/>
        <dbReference type="ChEBI" id="CHEBI:17754"/>
        <dbReference type="ChEBI" id="CHEBI:30823"/>
        <dbReference type="ChEBI" id="CHEBI:73990"/>
    </reaction>
    <physiologicalReaction direction="left-to-right" evidence="42">
        <dbReference type="Rhea" id="RHEA:38492"/>
    </physiologicalReaction>
</comment>
<comment type="catalytic activity">
    <reaction evidence="13">
        <text>a triacylglycerol + H2O = a diacylglycerol + a fatty acid + H(+)</text>
        <dbReference type="Rhea" id="RHEA:12044"/>
        <dbReference type="ChEBI" id="CHEBI:15377"/>
        <dbReference type="ChEBI" id="CHEBI:15378"/>
        <dbReference type="ChEBI" id="CHEBI:17855"/>
        <dbReference type="ChEBI" id="CHEBI:18035"/>
        <dbReference type="ChEBI" id="CHEBI:28868"/>
        <dbReference type="EC" id="3.1.1.3"/>
    </reaction>
    <physiologicalReaction direction="left-to-right" evidence="13">
        <dbReference type="Rhea" id="RHEA:12045"/>
    </physiologicalReaction>
</comment>
<evidence type="ECO:0000256" key="28">
    <source>
        <dbReference type="ARBA" id="ARBA00048058"/>
    </source>
</evidence>
<evidence type="ECO:0000313" key="44">
    <source>
        <dbReference type="EMBL" id="EDV96614.1"/>
    </source>
</evidence>
<dbReference type="HOGENOM" id="CLU_038975_1_0_1"/>
<comment type="catalytic activity">
    <reaction evidence="21">
        <text>1-hexadecanoyl-2-(9Z)-octadecenoyl-3-octadecanoyl-sn-glycerol + H2O = 2-(9Z-octadecenoyl)-3-octadecanoyl-sn-glycerol + hexadecanoate + H(+)</text>
        <dbReference type="Rhea" id="RHEA:41107"/>
        <dbReference type="ChEBI" id="CHEBI:7896"/>
        <dbReference type="ChEBI" id="CHEBI:15377"/>
        <dbReference type="ChEBI" id="CHEBI:15378"/>
        <dbReference type="ChEBI" id="CHEBI:75558"/>
        <dbReference type="ChEBI" id="CHEBI:77623"/>
    </reaction>
    <physiologicalReaction direction="left-to-right" evidence="21">
        <dbReference type="Rhea" id="RHEA:41108"/>
    </physiologicalReaction>
</comment>
<evidence type="ECO:0000256" key="29">
    <source>
        <dbReference type="ARBA" id="ARBA00048227"/>
    </source>
</evidence>
<comment type="catalytic activity">
    <reaction evidence="14">
        <text>1-hexadecanoyl-2-(9Z,12Z-octadecadienoyl)-sn-glycero-3-phosphocholine + H2O = (9Z,12Z)-octadecadienoate + 1-hexadecanoyl-sn-glycero-3-phosphocholine + H(+)</text>
        <dbReference type="Rhea" id="RHEA:40811"/>
        <dbReference type="ChEBI" id="CHEBI:15377"/>
        <dbReference type="ChEBI" id="CHEBI:15378"/>
        <dbReference type="ChEBI" id="CHEBI:30245"/>
        <dbReference type="ChEBI" id="CHEBI:72998"/>
        <dbReference type="ChEBI" id="CHEBI:73002"/>
    </reaction>
    <physiologicalReaction direction="left-to-right" evidence="14">
        <dbReference type="Rhea" id="RHEA:40812"/>
    </physiologicalReaction>
</comment>
<evidence type="ECO:0000256" key="41">
    <source>
        <dbReference type="ARBA" id="ARBA00049372"/>
    </source>
</evidence>
<comment type="catalytic activity">
    <reaction evidence="25">
        <text>2,3-di-(9Z)-octadecenoyl-sn-glycerol + H2O = 3-(9Z-octadecenoyl)-sn-glycerol + (9Z)-octadecenoate + H(+)</text>
        <dbReference type="Rhea" id="RHEA:42604"/>
        <dbReference type="ChEBI" id="CHEBI:15377"/>
        <dbReference type="ChEBI" id="CHEBI:15378"/>
        <dbReference type="ChEBI" id="CHEBI:30823"/>
        <dbReference type="ChEBI" id="CHEBI:75824"/>
        <dbReference type="ChEBI" id="CHEBI:75938"/>
    </reaction>
    <physiologicalReaction direction="left-to-right" evidence="25">
        <dbReference type="Rhea" id="RHEA:42605"/>
    </physiologicalReaction>
</comment>
<evidence type="ECO:0000256" key="6">
    <source>
        <dbReference type="ARBA" id="ARBA00022729"/>
    </source>
</evidence>
<evidence type="ECO:0000256" key="10">
    <source>
        <dbReference type="ARBA" id="ARBA00023098"/>
    </source>
</evidence>
<evidence type="ECO:0000256" key="33">
    <source>
        <dbReference type="ARBA" id="ARBA00048454"/>
    </source>
</evidence>
<evidence type="ECO:0000256" key="30">
    <source>
        <dbReference type="ARBA" id="ARBA00048362"/>
    </source>
</evidence>
<comment type="function">
    <text evidence="20">Calcium-independent membrane-associated phospholipase that catalyzes complete diacylation of phospholipids by hydrolyzing both sn-1 and sn-2 fatty acyl chains attached to the glycerol backbone (phospholipase B activity). Has dual phospholipase and lysophospholipase activities toward diacylphospholipids. Preferentially cleaves sn-2 ester bonds over sn-1 bonds. Acts as a lipase toward glycerolipid substrates. Hydrolyzes fatty acyl chains of diacylglycerols with preference for the sn-2 position and of triacylglycerols with not positional selectivity. May also hydrolyze long chain retinyl esters such as retinyl palmitate. May contribute to digestion of dietary phospholipids, glycerolipids and retinoids, facilitating lipid absorption at the brush border.</text>
</comment>
<comment type="catalytic activity">
    <reaction evidence="38">
        <text>1-O-hexadecyl-2-(9Z)-octadecenoyl-sn-glycero-3-phosphocholine + H2O = 1-O-hexadecyl-sn-glycero-3-phosphocholine + (9Z)-octadecenoate + H(+)</text>
        <dbReference type="Rhea" id="RHEA:40915"/>
        <dbReference type="ChEBI" id="CHEBI:15377"/>
        <dbReference type="ChEBI" id="CHEBI:15378"/>
        <dbReference type="ChEBI" id="CHEBI:30823"/>
        <dbReference type="ChEBI" id="CHEBI:34112"/>
        <dbReference type="ChEBI" id="CHEBI:64496"/>
    </reaction>
    <physiologicalReaction direction="left-to-right" evidence="38">
        <dbReference type="Rhea" id="RHEA:40916"/>
    </physiologicalReaction>
</comment>
<name>B4IYS7_DROGR</name>
<dbReference type="GO" id="GO:0004806">
    <property type="term" value="F:triacylglycerol lipase activity"/>
    <property type="evidence" value="ECO:0007669"/>
    <property type="project" value="UniProtKB-EC"/>
</dbReference>
<comment type="catalytic activity">
    <reaction evidence="33">
        <text>a 1-acyl-sn-glycero-3-phosphocholine + H2O = sn-glycerol 3-phosphocholine + a fatty acid + H(+)</text>
        <dbReference type="Rhea" id="RHEA:15177"/>
        <dbReference type="ChEBI" id="CHEBI:15377"/>
        <dbReference type="ChEBI" id="CHEBI:15378"/>
        <dbReference type="ChEBI" id="CHEBI:16870"/>
        <dbReference type="ChEBI" id="CHEBI:28868"/>
        <dbReference type="ChEBI" id="CHEBI:58168"/>
        <dbReference type="EC" id="3.1.1.5"/>
    </reaction>
    <physiologicalReaction direction="left-to-right" evidence="33">
        <dbReference type="Rhea" id="RHEA:15178"/>
    </physiologicalReaction>
</comment>
<comment type="catalytic activity">
    <reaction evidence="40">
        <text>1,2-dihexadecanoyl-sn-glycero-3-phosphocholine + 2 H2O = sn-glycerol 3-phosphocholine + 2 hexadecanoate + 2 H(+)</text>
        <dbReference type="Rhea" id="RHEA:40975"/>
        <dbReference type="ChEBI" id="CHEBI:7896"/>
        <dbReference type="ChEBI" id="CHEBI:15377"/>
        <dbReference type="ChEBI" id="CHEBI:15378"/>
        <dbReference type="ChEBI" id="CHEBI:16870"/>
        <dbReference type="ChEBI" id="CHEBI:72999"/>
    </reaction>
    <physiologicalReaction direction="left-to-right" evidence="40">
        <dbReference type="Rhea" id="RHEA:40976"/>
    </physiologicalReaction>
</comment>
<feature type="chain" id="PRO_5002807977" description="Phospholipase B1, membrane-associated" evidence="43">
    <location>
        <begin position="30"/>
        <end position="427"/>
    </location>
</feature>
<evidence type="ECO:0000256" key="15">
    <source>
        <dbReference type="ARBA" id="ARBA00023422"/>
    </source>
</evidence>
<dbReference type="GO" id="GO:0016324">
    <property type="term" value="C:apical plasma membrane"/>
    <property type="evidence" value="ECO:0007669"/>
    <property type="project" value="UniProtKB-SubCell"/>
</dbReference>
<accession>B4IYS7</accession>
<feature type="signal peptide" evidence="43">
    <location>
        <begin position="1"/>
        <end position="29"/>
    </location>
</feature>
<comment type="catalytic activity">
    <reaction evidence="26">
        <text>1-hexadecanoyl-2-(9Z-octadecenoyl)-sn-glycero-3-phospho-(1'-sn-glycerol) + H2O = 1-hexadecanoyl-sn-glycero-3-phospho-(1'-sn-glycerol) + (9Z)-octadecenoate + H(+)</text>
        <dbReference type="Rhea" id="RHEA:40919"/>
        <dbReference type="ChEBI" id="CHEBI:15377"/>
        <dbReference type="ChEBI" id="CHEBI:15378"/>
        <dbReference type="ChEBI" id="CHEBI:30823"/>
        <dbReference type="ChEBI" id="CHEBI:72841"/>
        <dbReference type="ChEBI" id="CHEBI:75158"/>
    </reaction>
    <physiologicalReaction direction="left-to-right" evidence="26">
        <dbReference type="Rhea" id="RHEA:40920"/>
    </physiologicalReaction>
</comment>
<evidence type="ECO:0000256" key="5">
    <source>
        <dbReference type="ARBA" id="ARBA00022692"/>
    </source>
</evidence>
<evidence type="ECO:0000256" key="19">
    <source>
        <dbReference type="ARBA" id="ARBA00033022"/>
    </source>
</evidence>
<evidence type="ECO:0000256" key="9">
    <source>
        <dbReference type="ARBA" id="ARBA00022989"/>
    </source>
</evidence>
<evidence type="ECO:0000256" key="31">
    <source>
        <dbReference type="ARBA" id="ARBA00048374"/>
    </source>
</evidence>
<dbReference type="GO" id="GO:0004622">
    <property type="term" value="F:phosphatidylcholine lysophospholipase activity"/>
    <property type="evidence" value="ECO:0007669"/>
    <property type="project" value="UniProtKB-EC"/>
</dbReference>
<comment type="catalytic activity">
    <reaction evidence="34">
        <text>1-hexadecanoyl-2-(9Z-octadecenoyl)-sn-glycero-3-phosphoethanolamine + H2O = 1-hexadecanoyl-sn-glycero-3-phosphoethanolamine + (9Z)-octadecenoate + H(+)</text>
        <dbReference type="Rhea" id="RHEA:40911"/>
        <dbReference type="ChEBI" id="CHEBI:15377"/>
        <dbReference type="ChEBI" id="CHEBI:15378"/>
        <dbReference type="ChEBI" id="CHEBI:30823"/>
        <dbReference type="ChEBI" id="CHEBI:73004"/>
        <dbReference type="ChEBI" id="CHEBI:73007"/>
    </reaction>
    <physiologicalReaction direction="left-to-right" evidence="34">
        <dbReference type="Rhea" id="RHEA:40912"/>
    </physiologicalReaction>
</comment>
<keyword evidence="4" id="KW-1003">Cell membrane</keyword>
<comment type="catalytic activity">
    <reaction evidence="24">
        <text>1-hexadecanoyl-2-(9Z)-octadecenoyl-3-octadecanoyl-sn-glycerol + H2O = 1-hexadecanoyl-2-(9Z-octadecenoyl)-sn-glycerol + octadecanoate + H(+)</text>
        <dbReference type="Rhea" id="RHEA:41111"/>
        <dbReference type="ChEBI" id="CHEBI:15377"/>
        <dbReference type="ChEBI" id="CHEBI:15378"/>
        <dbReference type="ChEBI" id="CHEBI:25629"/>
        <dbReference type="ChEBI" id="CHEBI:75466"/>
        <dbReference type="ChEBI" id="CHEBI:77623"/>
    </reaction>
    <physiologicalReaction direction="left-to-right" evidence="24">
        <dbReference type="Rhea" id="RHEA:41112"/>
    </physiologicalReaction>
</comment>
<keyword evidence="10" id="KW-0443">Lipid metabolism</keyword>
<dbReference type="Proteomes" id="UP000001070">
    <property type="component" value="Unassembled WGS sequence"/>
</dbReference>
<keyword evidence="7" id="KW-0677">Repeat</keyword>
<keyword evidence="5" id="KW-0812">Transmembrane</keyword>
<evidence type="ECO:0000256" key="32">
    <source>
        <dbReference type="ARBA" id="ARBA00048386"/>
    </source>
</evidence>
<evidence type="ECO:0000256" key="14">
    <source>
        <dbReference type="ARBA" id="ARBA00023408"/>
    </source>
</evidence>
<comment type="catalytic activity">
    <reaction evidence="39">
        <text>1-hexadecanoyl-2-(9Z)-octadecenoyl-3-octadecanoyl-sn-glycerol + H2O = 1-hexadecanoyl-3-octadecanoyl-sn-glycerol + (9Z)-octadecenoate + H(+)</text>
        <dbReference type="Rhea" id="RHEA:41103"/>
        <dbReference type="ChEBI" id="CHEBI:15377"/>
        <dbReference type="ChEBI" id="CHEBI:15378"/>
        <dbReference type="ChEBI" id="CHEBI:30823"/>
        <dbReference type="ChEBI" id="CHEBI:77623"/>
        <dbReference type="ChEBI" id="CHEBI:77624"/>
    </reaction>
    <physiologicalReaction direction="left-to-right" evidence="39">
        <dbReference type="Rhea" id="RHEA:41104"/>
    </physiologicalReaction>
</comment>
<dbReference type="InterPro" id="IPR001087">
    <property type="entry name" value="GDSL"/>
</dbReference>
<reference evidence="44 45" key="1">
    <citation type="journal article" date="2007" name="Nature">
        <title>Evolution of genes and genomes on the Drosophila phylogeny.</title>
        <authorList>
            <consortium name="Drosophila 12 Genomes Consortium"/>
            <person name="Clark A.G."/>
            <person name="Eisen M.B."/>
            <person name="Smith D.R."/>
            <person name="Bergman C.M."/>
            <person name="Oliver B."/>
            <person name="Markow T.A."/>
            <person name="Kaufman T.C."/>
            <person name="Kellis M."/>
            <person name="Gelbart W."/>
            <person name="Iyer V.N."/>
            <person name="Pollard D.A."/>
            <person name="Sackton T.B."/>
            <person name="Larracuente A.M."/>
            <person name="Singh N.D."/>
            <person name="Abad J.P."/>
            <person name="Abt D.N."/>
            <person name="Adryan B."/>
            <person name="Aguade M."/>
            <person name="Akashi H."/>
            <person name="Anderson W.W."/>
            <person name="Aquadro C.F."/>
            <person name="Ardell D.H."/>
            <person name="Arguello R."/>
            <person name="Artieri C.G."/>
            <person name="Barbash D.A."/>
            <person name="Barker D."/>
            <person name="Barsanti P."/>
            <person name="Batterham P."/>
            <person name="Batzoglou S."/>
            <person name="Begun D."/>
            <person name="Bhutkar A."/>
            <person name="Blanco E."/>
            <person name="Bosak S.A."/>
            <person name="Bradley R.K."/>
            <person name="Brand A.D."/>
            <person name="Brent M.R."/>
            <person name="Brooks A.N."/>
            <person name="Brown R.H."/>
            <person name="Butlin R.K."/>
            <person name="Caggese C."/>
            <person name="Calvi B.R."/>
            <person name="Bernardo de Carvalho A."/>
            <person name="Caspi A."/>
            <person name="Castrezana S."/>
            <person name="Celniker S.E."/>
            <person name="Chang J.L."/>
            <person name="Chapple C."/>
            <person name="Chatterji S."/>
            <person name="Chinwalla A."/>
            <person name="Civetta A."/>
            <person name="Clifton S.W."/>
            <person name="Comeron J.M."/>
            <person name="Costello J.C."/>
            <person name="Coyne J.A."/>
            <person name="Daub J."/>
            <person name="David R.G."/>
            <person name="Delcher A.L."/>
            <person name="Delehaunty K."/>
            <person name="Do C.B."/>
            <person name="Ebling H."/>
            <person name="Edwards K."/>
            <person name="Eickbush T."/>
            <person name="Evans J.D."/>
            <person name="Filipski A."/>
            <person name="Findeiss S."/>
            <person name="Freyhult E."/>
            <person name="Fulton L."/>
            <person name="Fulton R."/>
            <person name="Garcia A.C."/>
            <person name="Gardiner A."/>
            <person name="Garfield D.A."/>
            <person name="Garvin B.E."/>
            <person name="Gibson G."/>
            <person name="Gilbert D."/>
            <person name="Gnerre S."/>
            <person name="Godfrey J."/>
            <person name="Good R."/>
            <person name="Gotea V."/>
            <person name="Gravely B."/>
            <person name="Greenberg A.J."/>
            <person name="Griffiths-Jones S."/>
            <person name="Gross S."/>
            <person name="Guigo R."/>
            <person name="Gustafson E.A."/>
            <person name="Haerty W."/>
            <person name="Hahn M.W."/>
            <person name="Halligan D.L."/>
            <person name="Halpern A.L."/>
            <person name="Halter G.M."/>
            <person name="Han M.V."/>
            <person name="Heger A."/>
            <person name="Hillier L."/>
            <person name="Hinrichs A.S."/>
            <person name="Holmes I."/>
            <person name="Hoskins R.A."/>
            <person name="Hubisz M.J."/>
            <person name="Hultmark D."/>
            <person name="Huntley M.A."/>
            <person name="Jaffe D.B."/>
            <person name="Jagadeeshan S."/>
            <person name="Jeck W.R."/>
            <person name="Johnson J."/>
            <person name="Jones C.D."/>
            <person name="Jordan W.C."/>
            <person name="Karpen G.H."/>
            <person name="Kataoka E."/>
            <person name="Keightley P.D."/>
            <person name="Kheradpour P."/>
            <person name="Kirkness E.F."/>
            <person name="Koerich L.B."/>
            <person name="Kristiansen K."/>
            <person name="Kudrna D."/>
            <person name="Kulathinal R.J."/>
            <person name="Kumar S."/>
            <person name="Kwok R."/>
            <person name="Lander E."/>
            <person name="Langley C.H."/>
            <person name="Lapoint R."/>
            <person name="Lazzaro B.P."/>
            <person name="Lee S.J."/>
            <person name="Levesque L."/>
            <person name="Li R."/>
            <person name="Lin C.F."/>
            <person name="Lin M.F."/>
            <person name="Lindblad-Toh K."/>
            <person name="Llopart A."/>
            <person name="Long M."/>
            <person name="Low L."/>
            <person name="Lozovsky E."/>
            <person name="Lu J."/>
            <person name="Luo M."/>
            <person name="Machado C.A."/>
            <person name="Makalowski W."/>
            <person name="Marzo M."/>
            <person name="Matsuda M."/>
            <person name="Matzkin L."/>
            <person name="McAllister B."/>
            <person name="McBride C.S."/>
            <person name="McKernan B."/>
            <person name="McKernan K."/>
            <person name="Mendez-Lago M."/>
            <person name="Minx P."/>
            <person name="Mollenhauer M.U."/>
            <person name="Montooth K."/>
            <person name="Mount S.M."/>
            <person name="Mu X."/>
            <person name="Myers E."/>
            <person name="Negre B."/>
            <person name="Newfeld S."/>
            <person name="Nielsen R."/>
            <person name="Noor M.A."/>
            <person name="O'Grady P."/>
            <person name="Pachter L."/>
            <person name="Papaceit M."/>
            <person name="Parisi M.J."/>
            <person name="Parisi M."/>
            <person name="Parts L."/>
            <person name="Pedersen J.S."/>
            <person name="Pesole G."/>
            <person name="Phillippy A.M."/>
            <person name="Ponting C.P."/>
            <person name="Pop M."/>
            <person name="Porcelli D."/>
            <person name="Powell J.R."/>
            <person name="Prohaska S."/>
            <person name="Pruitt K."/>
            <person name="Puig M."/>
            <person name="Quesneville H."/>
            <person name="Ram K.R."/>
            <person name="Rand D."/>
            <person name="Rasmussen M.D."/>
            <person name="Reed L.K."/>
            <person name="Reenan R."/>
            <person name="Reily A."/>
            <person name="Remington K.A."/>
            <person name="Rieger T.T."/>
            <person name="Ritchie M.G."/>
            <person name="Robin C."/>
            <person name="Rogers Y.H."/>
            <person name="Rohde C."/>
            <person name="Rozas J."/>
            <person name="Rubenfield M.J."/>
            <person name="Ruiz A."/>
            <person name="Russo S."/>
            <person name="Salzberg S.L."/>
            <person name="Sanchez-Gracia A."/>
            <person name="Saranga D.J."/>
            <person name="Sato H."/>
            <person name="Schaeffer S.W."/>
            <person name="Schatz M.C."/>
            <person name="Schlenke T."/>
            <person name="Schwartz R."/>
            <person name="Segarra C."/>
            <person name="Singh R.S."/>
            <person name="Sirot L."/>
            <person name="Sirota M."/>
            <person name="Sisneros N.B."/>
            <person name="Smith C.D."/>
            <person name="Smith T.F."/>
            <person name="Spieth J."/>
            <person name="Stage D.E."/>
            <person name="Stark A."/>
            <person name="Stephan W."/>
            <person name="Strausberg R.L."/>
            <person name="Strempel S."/>
            <person name="Sturgill D."/>
            <person name="Sutton G."/>
            <person name="Sutton G.G."/>
            <person name="Tao W."/>
            <person name="Teichmann S."/>
            <person name="Tobari Y.N."/>
            <person name="Tomimura Y."/>
            <person name="Tsolas J.M."/>
            <person name="Valente V.L."/>
            <person name="Venter E."/>
            <person name="Venter J.C."/>
            <person name="Vicario S."/>
            <person name="Vieira F.G."/>
            <person name="Vilella A.J."/>
            <person name="Villasante A."/>
            <person name="Walenz B."/>
            <person name="Wang J."/>
            <person name="Wasserman M."/>
            <person name="Watts T."/>
            <person name="Wilson D."/>
            <person name="Wilson R.K."/>
            <person name="Wing R.A."/>
            <person name="Wolfner M.F."/>
            <person name="Wong A."/>
            <person name="Wong G.K."/>
            <person name="Wu C.I."/>
            <person name="Wu G."/>
            <person name="Yamamoto D."/>
            <person name="Yang H.P."/>
            <person name="Yang S.P."/>
            <person name="Yorke J.A."/>
            <person name="Yoshida K."/>
            <person name="Zdobnov E."/>
            <person name="Zhang P."/>
            <person name="Zhang Y."/>
            <person name="Zimin A.V."/>
            <person name="Baldwin J."/>
            <person name="Abdouelleil A."/>
            <person name="Abdulkadir J."/>
            <person name="Abebe A."/>
            <person name="Abera B."/>
            <person name="Abreu J."/>
            <person name="Acer S.C."/>
            <person name="Aftuck L."/>
            <person name="Alexander A."/>
            <person name="An P."/>
            <person name="Anderson E."/>
            <person name="Anderson S."/>
            <person name="Arachi H."/>
            <person name="Azer M."/>
            <person name="Bachantsang P."/>
            <person name="Barry A."/>
            <person name="Bayul T."/>
            <person name="Berlin A."/>
            <person name="Bessette D."/>
            <person name="Bloom T."/>
            <person name="Blye J."/>
            <person name="Boguslavskiy L."/>
            <person name="Bonnet C."/>
            <person name="Boukhgalter B."/>
            <person name="Bourzgui I."/>
            <person name="Brown A."/>
            <person name="Cahill P."/>
            <person name="Channer S."/>
            <person name="Cheshatsang Y."/>
            <person name="Chuda L."/>
            <person name="Citroen M."/>
            <person name="Collymore A."/>
            <person name="Cooke P."/>
            <person name="Costello M."/>
            <person name="D'Aco K."/>
            <person name="Daza R."/>
            <person name="De Haan G."/>
            <person name="DeGray S."/>
            <person name="DeMaso C."/>
            <person name="Dhargay N."/>
            <person name="Dooley K."/>
            <person name="Dooley E."/>
            <person name="Doricent M."/>
            <person name="Dorje P."/>
            <person name="Dorjee K."/>
            <person name="Dupes A."/>
            <person name="Elong R."/>
            <person name="Falk J."/>
            <person name="Farina A."/>
            <person name="Faro S."/>
            <person name="Ferguson D."/>
            <person name="Fisher S."/>
            <person name="Foley C.D."/>
            <person name="Franke A."/>
            <person name="Friedrich D."/>
            <person name="Gadbois L."/>
            <person name="Gearin G."/>
            <person name="Gearin C.R."/>
            <person name="Giannoukos G."/>
            <person name="Goode T."/>
            <person name="Graham J."/>
            <person name="Grandbois E."/>
            <person name="Grewal S."/>
            <person name="Gyaltsen K."/>
            <person name="Hafez N."/>
            <person name="Hagos B."/>
            <person name="Hall J."/>
            <person name="Henson C."/>
            <person name="Hollinger A."/>
            <person name="Honan T."/>
            <person name="Huard M.D."/>
            <person name="Hughes L."/>
            <person name="Hurhula B."/>
            <person name="Husby M.E."/>
            <person name="Kamat A."/>
            <person name="Kanga B."/>
            <person name="Kashin S."/>
            <person name="Khazanovich D."/>
            <person name="Kisner P."/>
            <person name="Lance K."/>
            <person name="Lara M."/>
            <person name="Lee W."/>
            <person name="Lennon N."/>
            <person name="Letendre F."/>
            <person name="LeVine R."/>
            <person name="Lipovsky A."/>
            <person name="Liu X."/>
            <person name="Liu J."/>
            <person name="Liu S."/>
            <person name="Lokyitsang T."/>
            <person name="Lokyitsang Y."/>
            <person name="Lubonja R."/>
            <person name="Lui A."/>
            <person name="MacDonald P."/>
            <person name="Magnisalis V."/>
            <person name="Maru K."/>
            <person name="Matthews C."/>
            <person name="McCusker W."/>
            <person name="McDonough S."/>
            <person name="Mehta T."/>
            <person name="Meldrim J."/>
            <person name="Meneus L."/>
            <person name="Mihai O."/>
            <person name="Mihalev A."/>
            <person name="Mihova T."/>
            <person name="Mittelman R."/>
            <person name="Mlenga V."/>
            <person name="Montmayeur A."/>
            <person name="Mulrain L."/>
            <person name="Navidi A."/>
            <person name="Naylor J."/>
            <person name="Negash T."/>
            <person name="Nguyen T."/>
            <person name="Nguyen N."/>
            <person name="Nicol R."/>
            <person name="Norbu C."/>
            <person name="Norbu N."/>
            <person name="Novod N."/>
            <person name="O'Neill B."/>
            <person name="Osman S."/>
            <person name="Markiewicz E."/>
            <person name="Oyono O.L."/>
            <person name="Patti C."/>
            <person name="Phunkhang P."/>
            <person name="Pierre F."/>
            <person name="Priest M."/>
            <person name="Raghuraman S."/>
            <person name="Rege F."/>
            <person name="Reyes R."/>
            <person name="Rise C."/>
            <person name="Rogov P."/>
            <person name="Ross K."/>
            <person name="Ryan E."/>
            <person name="Settipalli S."/>
            <person name="Shea T."/>
            <person name="Sherpa N."/>
            <person name="Shi L."/>
            <person name="Shih D."/>
            <person name="Sparrow T."/>
            <person name="Spaulding J."/>
            <person name="Stalker J."/>
            <person name="Stange-Thomann N."/>
            <person name="Stavropoulos S."/>
            <person name="Stone C."/>
            <person name="Strader C."/>
            <person name="Tesfaye S."/>
            <person name="Thomson T."/>
            <person name="Thoulutsang Y."/>
            <person name="Thoulutsang D."/>
            <person name="Topham K."/>
            <person name="Topping I."/>
            <person name="Tsamla T."/>
            <person name="Vassiliev H."/>
            <person name="Vo A."/>
            <person name="Wangchuk T."/>
            <person name="Wangdi T."/>
            <person name="Weiand M."/>
            <person name="Wilkinson J."/>
            <person name="Wilson A."/>
            <person name="Yadav S."/>
            <person name="Young G."/>
            <person name="Yu Q."/>
            <person name="Zembek L."/>
            <person name="Zhong D."/>
            <person name="Zimmer A."/>
            <person name="Zwirko Z."/>
            <person name="Jaffe D.B."/>
            <person name="Alvarez P."/>
            <person name="Brockman W."/>
            <person name="Butler J."/>
            <person name="Chin C."/>
            <person name="Gnerre S."/>
            <person name="Grabherr M."/>
            <person name="Kleber M."/>
            <person name="Mauceli E."/>
            <person name="MacCallum I."/>
        </authorList>
    </citation>
    <scope>NUCLEOTIDE SEQUENCE [LARGE SCALE GENOMIC DNA]</scope>
    <source>
        <strain evidence="45">Tucson 15287-2541.00</strain>
    </source>
</reference>
<dbReference type="KEGG" id="dgr:6558759"/>
<evidence type="ECO:0000256" key="7">
    <source>
        <dbReference type="ARBA" id="ARBA00022737"/>
    </source>
</evidence>
<comment type="catalytic activity">
    <reaction evidence="35">
        <text>1-hexadecanoyl-sn-glycero-3-phosphocholine + H2O = sn-glycerol 3-phosphocholine + hexadecanoate + H(+)</text>
        <dbReference type="Rhea" id="RHEA:40435"/>
        <dbReference type="ChEBI" id="CHEBI:7896"/>
        <dbReference type="ChEBI" id="CHEBI:15377"/>
        <dbReference type="ChEBI" id="CHEBI:15378"/>
        <dbReference type="ChEBI" id="CHEBI:16870"/>
        <dbReference type="ChEBI" id="CHEBI:72998"/>
    </reaction>
    <physiologicalReaction direction="left-to-right" evidence="35">
        <dbReference type="Rhea" id="RHEA:40436"/>
    </physiologicalReaction>
</comment>
<comment type="catalytic activity">
    <reaction evidence="23">
        <text>1-(9Z-octadecenoyl)-glycerol + H2O = glycerol + (9Z)-octadecenoate + H(+)</text>
        <dbReference type="Rhea" id="RHEA:38487"/>
        <dbReference type="ChEBI" id="CHEBI:15377"/>
        <dbReference type="ChEBI" id="CHEBI:15378"/>
        <dbReference type="ChEBI" id="CHEBI:17754"/>
        <dbReference type="ChEBI" id="CHEBI:30823"/>
        <dbReference type="ChEBI" id="CHEBI:75342"/>
    </reaction>
    <physiologicalReaction direction="left-to-right" evidence="23">
        <dbReference type="Rhea" id="RHEA:38488"/>
    </physiologicalReaction>
</comment>
<dbReference type="EMBL" id="CH916366">
    <property type="protein sequence ID" value="EDV96614.1"/>
    <property type="molecule type" value="Genomic_DNA"/>
</dbReference>
<evidence type="ECO:0000256" key="4">
    <source>
        <dbReference type="ARBA" id="ARBA00022475"/>
    </source>
</evidence>
<comment type="catalytic activity">
    <reaction evidence="27">
        <text>a 1-O-alkyl-2-acyl-sn-glycero-3-phosphocholine + H2O = a 1-O-alkyl-sn-glycero-3-phosphocholine + a fatty acid + H(+)</text>
        <dbReference type="Rhea" id="RHEA:36231"/>
        <dbReference type="ChEBI" id="CHEBI:15377"/>
        <dbReference type="ChEBI" id="CHEBI:15378"/>
        <dbReference type="ChEBI" id="CHEBI:28868"/>
        <dbReference type="ChEBI" id="CHEBI:30909"/>
        <dbReference type="ChEBI" id="CHEBI:36702"/>
        <dbReference type="EC" id="3.1.1.4"/>
    </reaction>
    <physiologicalReaction direction="left-to-right" evidence="27">
        <dbReference type="Rhea" id="RHEA:36232"/>
    </physiologicalReaction>
</comment>
<dbReference type="GO" id="GO:0006644">
    <property type="term" value="P:phospholipid metabolic process"/>
    <property type="evidence" value="ECO:0007669"/>
    <property type="project" value="TreeGrafter"/>
</dbReference>
<evidence type="ECO:0000256" key="3">
    <source>
        <dbReference type="ARBA" id="ARBA00015133"/>
    </source>
</evidence>
<dbReference type="PANTHER" id="PTHR21325:SF31">
    <property type="entry name" value="GH22081P-RELATED"/>
    <property type="match status" value="1"/>
</dbReference>
<comment type="catalytic activity">
    <reaction evidence="31">
        <text>1-octadecanoyl-2-(9Z,12Z)-octadecadienoyl-sn-glycerol + H2O = 1-octadecanoyl-sn-glycerol + (9Z,12Z)-octadecadienoate + H(+)</text>
        <dbReference type="Rhea" id="RHEA:40927"/>
        <dbReference type="ChEBI" id="CHEBI:15377"/>
        <dbReference type="ChEBI" id="CHEBI:15378"/>
        <dbReference type="ChEBI" id="CHEBI:30245"/>
        <dbReference type="ChEBI" id="CHEBI:75550"/>
        <dbReference type="ChEBI" id="CHEBI:77097"/>
    </reaction>
    <physiologicalReaction direction="left-to-right" evidence="31">
        <dbReference type="Rhea" id="RHEA:40928"/>
    </physiologicalReaction>
</comment>
<evidence type="ECO:0000256" key="27">
    <source>
        <dbReference type="ARBA" id="ARBA00048049"/>
    </source>
</evidence>
<evidence type="ECO:0000256" key="21">
    <source>
        <dbReference type="ARBA" id="ARBA00047324"/>
    </source>
</evidence>
<evidence type="ECO:0000256" key="35">
    <source>
        <dbReference type="ARBA" id="ARBA00048656"/>
    </source>
</evidence>
<dbReference type="OrthoDB" id="10265800at2759"/>
<evidence type="ECO:0000313" key="45">
    <source>
        <dbReference type="Proteomes" id="UP000001070"/>
    </source>
</evidence>
<evidence type="ECO:0000256" key="18">
    <source>
        <dbReference type="ARBA" id="ARBA00031485"/>
    </source>
</evidence>
<evidence type="ECO:0000256" key="16">
    <source>
        <dbReference type="ARBA" id="ARBA00029723"/>
    </source>
</evidence>
<comment type="catalytic activity">
    <reaction evidence="15">
        <text>a 1,2-diacyl-sn-glycero-3-phosphocholine + H2O = a 1-acyl-sn-glycero-3-phosphocholine + a fatty acid + H(+)</text>
        <dbReference type="Rhea" id="RHEA:15801"/>
        <dbReference type="ChEBI" id="CHEBI:15377"/>
        <dbReference type="ChEBI" id="CHEBI:15378"/>
        <dbReference type="ChEBI" id="CHEBI:28868"/>
        <dbReference type="ChEBI" id="CHEBI:57643"/>
        <dbReference type="ChEBI" id="CHEBI:58168"/>
        <dbReference type="EC" id="3.1.1.4"/>
    </reaction>
    <physiologicalReaction direction="left-to-right" evidence="15">
        <dbReference type="Rhea" id="RHEA:15802"/>
    </physiologicalReaction>
</comment>
<dbReference type="eggNOG" id="KOG3670">
    <property type="taxonomic scope" value="Eukaryota"/>
</dbReference>
<evidence type="ECO:0000256" key="43">
    <source>
        <dbReference type="SAM" id="SignalP"/>
    </source>
</evidence>
<evidence type="ECO:0000256" key="25">
    <source>
        <dbReference type="ARBA" id="ARBA00048011"/>
    </source>
</evidence>
<dbReference type="AlphaFoldDB" id="B4IYS7"/>
<evidence type="ECO:0000256" key="2">
    <source>
        <dbReference type="ARBA" id="ARBA00009979"/>
    </source>
</evidence>
<gene>
    <name evidence="44" type="primary">Dgri\GH16351</name>
    <name evidence="44" type="ORF">Dgri_GH16351</name>
</gene>
<dbReference type="CDD" id="cd01824">
    <property type="entry name" value="Phospholipase_B_like"/>
    <property type="match status" value="1"/>
</dbReference>
<dbReference type="InterPro" id="IPR036514">
    <property type="entry name" value="SGNH_hydro_sf"/>
</dbReference>
<dbReference type="InterPro" id="IPR038885">
    <property type="entry name" value="PLB1"/>
</dbReference>
<organism evidence="45">
    <name type="scientific">Drosophila grimshawi</name>
    <name type="common">Hawaiian fruit fly</name>
    <name type="synonym">Idiomyia grimshawi</name>
    <dbReference type="NCBI Taxonomy" id="7222"/>
    <lineage>
        <taxon>Eukaryota</taxon>
        <taxon>Metazoa</taxon>
        <taxon>Ecdysozoa</taxon>
        <taxon>Arthropoda</taxon>
        <taxon>Hexapoda</taxon>
        <taxon>Insecta</taxon>
        <taxon>Pterygota</taxon>
        <taxon>Neoptera</taxon>
        <taxon>Endopterygota</taxon>
        <taxon>Diptera</taxon>
        <taxon>Brachycera</taxon>
        <taxon>Muscomorpha</taxon>
        <taxon>Ephydroidea</taxon>
        <taxon>Drosophilidae</taxon>
        <taxon>Drosophila</taxon>
        <taxon>Hawaiian Drosophila</taxon>
    </lineage>
</organism>
<comment type="catalytic activity">
    <reaction evidence="28">
        <text>1,2-di-(9Z-octadecenoyl)-sn-glycero-3-phosphocholine + H2O = 1-(9Z-octadecenoyl)-sn-glycero-3-phosphocholine + (9Z)-octadecenoate + H(+)</text>
        <dbReference type="Rhea" id="RHEA:40923"/>
        <dbReference type="ChEBI" id="CHEBI:15377"/>
        <dbReference type="ChEBI" id="CHEBI:15378"/>
        <dbReference type="ChEBI" id="CHEBI:28610"/>
        <dbReference type="ChEBI" id="CHEBI:30823"/>
        <dbReference type="ChEBI" id="CHEBI:74669"/>
    </reaction>
    <physiologicalReaction direction="left-to-right" evidence="28">
        <dbReference type="Rhea" id="RHEA:40924"/>
    </physiologicalReaction>
</comment>
<comment type="subcellular location">
    <subcellularLocation>
        <location evidence="1">Apical cell membrane</location>
        <topology evidence="1">Single-pass type I membrane protein</topology>
    </subcellularLocation>
</comment>
<evidence type="ECO:0000256" key="38">
    <source>
        <dbReference type="ARBA" id="ARBA00048872"/>
    </source>
</evidence>
<dbReference type="OMA" id="FCDAEHG"/>